<dbReference type="InterPro" id="IPR013783">
    <property type="entry name" value="Ig-like_fold"/>
</dbReference>
<keyword evidence="1" id="KW-0732">Signal</keyword>
<dbReference type="OrthoDB" id="275291at2"/>
<evidence type="ECO:0000313" key="2">
    <source>
        <dbReference type="EMBL" id="ADY59501.1"/>
    </source>
</evidence>
<dbReference type="KEGG" id="pbs:Plabr_1892"/>
<dbReference type="eggNOG" id="ENOG503489S">
    <property type="taxonomic scope" value="Bacteria"/>
</dbReference>
<proteinExistence type="predicted"/>
<feature type="signal peptide" evidence="1">
    <location>
        <begin position="1"/>
        <end position="25"/>
    </location>
</feature>
<dbReference type="Proteomes" id="UP000006860">
    <property type="component" value="Chromosome"/>
</dbReference>
<dbReference type="SUPFAM" id="SSF49464">
    <property type="entry name" value="Carboxypeptidase regulatory domain-like"/>
    <property type="match status" value="1"/>
</dbReference>
<organism evidence="2 3">
    <name type="scientific">Rubinisphaera brasiliensis (strain ATCC 49424 / DSM 5305 / JCM 21570 / IAM 15109 / NBRC 103401 / IFAM 1448)</name>
    <name type="common">Planctomyces brasiliensis</name>
    <dbReference type="NCBI Taxonomy" id="756272"/>
    <lineage>
        <taxon>Bacteria</taxon>
        <taxon>Pseudomonadati</taxon>
        <taxon>Planctomycetota</taxon>
        <taxon>Planctomycetia</taxon>
        <taxon>Planctomycetales</taxon>
        <taxon>Planctomycetaceae</taxon>
        <taxon>Rubinisphaera</taxon>
    </lineage>
</organism>
<dbReference type="Gene3D" id="2.60.40.10">
    <property type="entry name" value="Immunoglobulins"/>
    <property type="match status" value="1"/>
</dbReference>
<name>F0SH16_RUBBR</name>
<feature type="chain" id="PRO_5003258520" description="Carboxypeptidase regulatory-like domain-containing protein" evidence="1">
    <location>
        <begin position="26"/>
        <end position="145"/>
    </location>
</feature>
<dbReference type="InterPro" id="IPR008969">
    <property type="entry name" value="CarboxyPept-like_regulatory"/>
</dbReference>
<accession>F0SH16</accession>
<gene>
    <name evidence="2" type="ordered locus">Plabr_1892</name>
</gene>
<evidence type="ECO:0008006" key="4">
    <source>
        <dbReference type="Google" id="ProtNLM"/>
    </source>
</evidence>
<dbReference type="EMBL" id="CP002546">
    <property type="protein sequence ID" value="ADY59501.1"/>
    <property type="molecule type" value="Genomic_DNA"/>
</dbReference>
<evidence type="ECO:0000256" key="1">
    <source>
        <dbReference type="SAM" id="SignalP"/>
    </source>
</evidence>
<reference evidence="3" key="1">
    <citation type="submission" date="2011-02" db="EMBL/GenBank/DDBJ databases">
        <title>The complete genome of Planctomyces brasiliensis DSM 5305.</title>
        <authorList>
            <person name="Lucas S."/>
            <person name="Copeland A."/>
            <person name="Lapidus A."/>
            <person name="Bruce D."/>
            <person name="Goodwin L."/>
            <person name="Pitluck S."/>
            <person name="Kyrpides N."/>
            <person name="Mavromatis K."/>
            <person name="Pagani I."/>
            <person name="Ivanova N."/>
            <person name="Ovchinnikova G."/>
            <person name="Lu M."/>
            <person name="Detter J.C."/>
            <person name="Han C."/>
            <person name="Land M."/>
            <person name="Hauser L."/>
            <person name="Markowitz V."/>
            <person name="Cheng J.-F."/>
            <person name="Hugenholtz P."/>
            <person name="Woyke T."/>
            <person name="Wu D."/>
            <person name="Tindall B."/>
            <person name="Pomrenke H.G."/>
            <person name="Brambilla E."/>
            <person name="Klenk H.-P."/>
            <person name="Eisen J.A."/>
        </authorList>
    </citation>
    <scope>NUCLEOTIDE SEQUENCE [LARGE SCALE GENOMIC DNA]</scope>
    <source>
        <strain evidence="3">ATCC 49424 / DSM 5305 / JCM 21570 / NBRC 103401 / IFAM 1448</strain>
    </source>
</reference>
<dbReference type="AlphaFoldDB" id="F0SH16"/>
<keyword evidence="3" id="KW-1185">Reference proteome</keyword>
<protein>
    <recommendedName>
        <fullName evidence="4">Carboxypeptidase regulatory-like domain-containing protein</fullName>
    </recommendedName>
</protein>
<evidence type="ECO:0000313" key="3">
    <source>
        <dbReference type="Proteomes" id="UP000006860"/>
    </source>
</evidence>
<dbReference type="PROSITE" id="PS51257">
    <property type="entry name" value="PROKAR_LIPOPROTEIN"/>
    <property type="match status" value="1"/>
</dbReference>
<sequence length="145" mass="15473">MNTKLLQLFSLTAAVCLTFSGCSSSDQPELGQVNGVVTFDGAPLVGAVVTFMPTSGRPASGTTDENGSYVLTYIRDTEGTKVGTNKVSISMGEGAENEMELEGDDADQSQLKDRLAAIPEKYNTKTELVAQVEPGENTFDFHLEK</sequence>
<dbReference type="RefSeq" id="WP_013628228.1">
    <property type="nucleotide sequence ID" value="NC_015174.1"/>
</dbReference>
<dbReference type="HOGENOM" id="CLU_113730_5_0_0"/>